<dbReference type="Proteomes" id="UP000427769">
    <property type="component" value="Chromosome"/>
</dbReference>
<name>A0A5K7Z7Q5_9BACT</name>
<evidence type="ECO:0000259" key="1">
    <source>
        <dbReference type="Pfam" id="PF14526"/>
    </source>
</evidence>
<dbReference type="AlphaFoldDB" id="A0A5K7Z7Q5"/>
<sequence>MKAVKRYLIQPVLKLLIRKNLVTQPKVVDLEESQCIGYKITTTFKDNQKKRDIPPFYHEVYDNDKLSAFRQDNDDKMYCIFDFHENGQDFDYYVTVENKKGIGDENYAHVTLPPGRYVQVEFMKRNHGAAALVVGYTKKIWIELNGYRERNCPIFILYDERFHSNYRKYGCEGDNYLGDPLAVLHIPVE</sequence>
<accession>A0A5K7Z7Q5</accession>
<dbReference type="KEGG" id="dwd:DSCW_54690"/>
<dbReference type="Pfam" id="PF14526">
    <property type="entry name" value="Cass2"/>
    <property type="match status" value="1"/>
</dbReference>
<keyword evidence="3" id="KW-1185">Reference proteome</keyword>
<dbReference type="InterPro" id="IPR011256">
    <property type="entry name" value="Reg_factor_effector_dom_sf"/>
</dbReference>
<dbReference type="Gene3D" id="3.20.80.10">
    <property type="entry name" value="Regulatory factor, effector binding domain"/>
    <property type="match status" value="1"/>
</dbReference>
<protein>
    <recommendedName>
        <fullName evidence="1">Integron-associated effector binding protein domain-containing protein</fullName>
    </recommendedName>
</protein>
<dbReference type="InterPro" id="IPR053182">
    <property type="entry name" value="YobU-like_regulator"/>
</dbReference>
<dbReference type="PANTHER" id="PTHR36444">
    <property type="entry name" value="TRANSCRIPTIONAL REGULATOR PROTEIN YOBU-RELATED"/>
    <property type="match status" value="1"/>
</dbReference>
<reference evidence="2 3" key="1">
    <citation type="submission" date="2019-11" db="EMBL/GenBank/DDBJ databases">
        <title>Comparative genomics of hydrocarbon-degrading Desulfosarcina strains.</title>
        <authorList>
            <person name="Watanabe M."/>
            <person name="Kojima H."/>
            <person name="Fukui M."/>
        </authorList>
    </citation>
    <scope>NUCLEOTIDE SEQUENCE [LARGE SCALE GENOMIC DNA]</scope>
    <source>
        <strain evidence="2 3">PP31</strain>
    </source>
</reference>
<dbReference type="SUPFAM" id="SSF55136">
    <property type="entry name" value="Probable bacterial effector-binding domain"/>
    <property type="match status" value="1"/>
</dbReference>
<proteinExistence type="predicted"/>
<organism evidence="2 3">
    <name type="scientific">Desulfosarcina widdelii</name>
    <dbReference type="NCBI Taxonomy" id="947919"/>
    <lineage>
        <taxon>Bacteria</taxon>
        <taxon>Pseudomonadati</taxon>
        <taxon>Thermodesulfobacteriota</taxon>
        <taxon>Desulfobacteria</taxon>
        <taxon>Desulfobacterales</taxon>
        <taxon>Desulfosarcinaceae</taxon>
        <taxon>Desulfosarcina</taxon>
    </lineage>
</organism>
<feature type="domain" description="Integron-associated effector binding protein" evidence="1">
    <location>
        <begin position="27"/>
        <end position="160"/>
    </location>
</feature>
<evidence type="ECO:0000313" key="3">
    <source>
        <dbReference type="Proteomes" id="UP000427769"/>
    </source>
</evidence>
<gene>
    <name evidence="2" type="ORF">DSCW_54690</name>
</gene>
<evidence type="ECO:0000313" key="2">
    <source>
        <dbReference type="EMBL" id="BBO78052.1"/>
    </source>
</evidence>
<dbReference type="PANTHER" id="PTHR36444:SF2">
    <property type="entry name" value="TRANSCRIPTIONAL REGULATOR PROTEIN YOBU-RELATED"/>
    <property type="match status" value="1"/>
</dbReference>
<dbReference type="EMBL" id="AP021875">
    <property type="protein sequence ID" value="BBO78052.1"/>
    <property type="molecule type" value="Genomic_DNA"/>
</dbReference>
<dbReference type="RefSeq" id="WP_170302481.1">
    <property type="nucleotide sequence ID" value="NZ_AP021875.1"/>
</dbReference>
<dbReference type="InterPro" id="IPR029441">
    <property type="entry name" value="Cass2"/>
</dbReference>